<protein>
    <submittedName>
        <fullName evidence="7">4Fe-4S binding domain protein</fullName>
    </submittedName>
</protein>
<accession>A0A160F4B1</accession>
<keyword evidence="2" id="KW-0479">Metal-binding</keyword>
<reference evidence="7 8" key="1">
    <citation type="journal article" date="2006" name="Syst. Appl. Microbiol.">
        <title>Anoxybacillus amylolyticus sp. nov., a thermophilic amylase producing bacterium isolated from Mount Rittmann (Antarctica).</title>
        <authorList>
            <person name="Poli A."/>
            <person name="Esposito E."/>
            <person name="Lama L."/>
            <person name="Orlando P."/>
            <person name="Nicolaus G."/>
            <person name="de Appolonia F."/>
            <person name="Gambacorta A."/>
            <person name="Nicolaus B."/>
        </authorList>
    </citation>
    <scope>NUCLEOTIDE SEQUENCE [LARGE SCALE GENOMIC DNA]</scope>
    <source>
        <strain evidence="7 8">DSM 15939</strain>
    </source>
</reference>
<evidence type="ECO:0000256" key="4">
    <source>
        <dbReference type="ARBA" id="ARBA00023004"/>
    </source>
</evidence>
<dbReference type="GO" id="GO:0016020">
    <property type="term" value="C:membrane"/>
    <property type="evidence" value="ECO:0007669"/>
    <property type="project" value="InterPro"/>
</dbReference>
<dbReference type="PANTHER" id="PTHR10849:SF35">
    <property type="entry name" value="FORMATE HYDROGENLYASE SUBUNIT 6-RELATED"/>
    <property type="match status" value="1"/>
</dbReference>
<dbReference type="AlphaFoldDB" id="A0A160F4B1"/>
<dbReference type="PATRIC" id="fig|294699.3.peg.1781"/>
<proteinExistence type="predicted"/>
<dbReference type="InterPro" id="IPR017900">
    <property type="entry name" value="4Fe4S_Fe_S_CS"/>
</dbReference>
<feature type="domain" description="4Fe-4S ferredoxin-type" evidence="6">
    <location>
        <begin position="62"/>
        <end position="91"/>
    </location>
</feature>
<dbReference type="GO" id="GO:0009060">
    <property type="term" value="P:aerobic respiration"/>
    <property type="evidence" value="ECO:0007669"/>
    <property type="project" value="TreeGrafter"/>
</dbReference>
<organism evidence="7 8">
    <name type="scientific">Anoxybacteroides amylolyticum</name>
    <dbReference type="NCBI Taxonomy" id="294699"/>
    <lineage>
        <taxon>Bacteria</taxon>
        <taxon>Bacillati</taxon>
        <taxon>Bacillota</taxon>
        <taxon>Bacilli</taxon>
        <taxon>Bacillales</taxon>
        <taxon>Anoxybacillaceae</taxon>
        <taxon>Anoxybacteroides</taxon>
    </lineage>
</organism>
<dbReference type="GO" id="GO:0051539">
    <property type="term" value="F:4 iron, 4 sulfur cluster binding"/>
    <property type="evidence" value="ECO:0007669"/>
    <property type="project" value="UniProtKB-KW"/>
</dbReference>
<keyword evidence="3" id="KW-0677">Repeat</keyword>
<name>A0A160F4B1_9BACL</name>
<keyword evidence="5" id="KW-0411">Iron-sulfur</keyword>
<dbReference type="KEGG" id="aamy:GFC30_1740"/>
<dbReference type="SUPFAM" id="SSF54862">
    <property type="entry name" value="4Fe-4S ferredoxins"/>
    <property type="match status" value="1"/>
</dbReference>
<evidence type="ECO:0000259" key="6">
    <source>
        <dbReference type="PROSITE" id="PS51379"/>
    </source>
</evidence>
<dbReference type="PROSITE" id="PS00198">
    <property type="entry name" value="4FE4S_FER_1"/>
    <property type="match status" value="2"/>
</dbReference>
<dbReference type="GO" id="GO:0003954">
    <property type="term" value="F:NADH dehydrogenase activity"/>
    <property type="evidence" value="ECO:0007669"/>
    <property type="project" value="TreeGrafter"/>
</dbReference>
<keyword evidence="1" id="KW-0004">4Fe-4S</keyword>
<dbReference type="Proteomes" id="UP000076865">
    <property type="component" value="Chromosome"/>
</dbReference>
<dbReference type="PROSITE" id="PS51379">
    <property type="entry name" value="4FE4S_FER_2"/>
    <property type="match status" value="2"/>
</dbReference>
<evidence type="ECO:0000313" key="8">
    <source>
        <dbReference type="Proteomes" id="UP000076865"/>
    </source>
</evidence>
<dbReference type="InterPro" id="IPR010226">
    <property type="entry name" value="NADH_quinone_OxRdtase_chainI"/>
</dbReference>
<dbReference type="PANTHER" id="PTHR10849">
    <property type="entry name" value="NADH DEHYDROGENASE UBIQUINONE IRON-SULFUR PROTEIN 8, MITOCHONDRIAL"/>
    <property type="match status" value="1"/>
</dbReference>
<dbReference type="InterPro" id="IPR017896">
    <property type="entry name" value="4Fe4S_Fe-S-bd"/>
</dbReference>
<dbReference type="EMBL" id="CP015438">
    <property type="protein sequence ID" value="ANB61257.1"/>
    <property type="molecule type" value="Genomic_DNA"/>
</dbReference>
<evidence type="ECO:0000256" key="1">
    <source>
        <dbReference type="ARBA" id="ARBA00022485"/>
    </source>
</evidence>
<evidence type="ECO:0000256" key="2">
    <source>
        <dbReference type="ARBA" id="ARBA00022723"/>
    </source>
</evidence>
<dbReference type="RefSeq" id="WP_066324320.1">
    <property type="nucleotide sequence ID" value="NZ_CP015438.1"/>
</dbReference>
<keyword evidence="4" id="KW-0408">Iron</keyword>
<dbReference type="GO" id="GO:0046872">
    <property type="term" value="F:metal ion binding"/>
    <property type="evidence" value="ECO:0007669"/>
    <property type="project" value="UniProtKB-KW"/>
</dbReference>
<feature type="domain" description="4Fe-4S ferredoxin-type" evidence="6">
    <location>
        <begin position="29"/>
        <end position="58"/>
    </location>
</feature>
<dbReference type="OrthoDB" id="9779457at2"/>
<dbReference type="Gene3D" id="3.30.70.3270">
    <property type="match status" value="1"/>
</dbReference>
<evidence type="ECO:0000313" key="7">
    <source>
        <dbReference type="EMBL" id="ANB61257.1"/>
    </source>
</evidence>
<sequence>MFDIIKKIWKTKTVTKTDLFIDAPERFRGKPILVSNECTGCQACTIACPAKAIALEQNGDAISVSLFYTTCIFCGICAEVCEMNAIQITNEYRLATKNKDELTVKKQTTFAKLLTAGKEV</sequence>
<gene>
    <name evidence="7" type="ORF">GFC30_1740</name>
</gene>
<keyword evidence="8" id="KW-1185">Reference proteome</keyword>
<evidence type="ECO:0000256" key="3">
    <source>
        <dbReference type="ARBA" id="ARBA00022737"/>
    </source>
</evidence>
<dbReference type="Pfam" id="PF13187">
    <property type="entry name" value="Fer4_9"/>
    <property type="match status" value="1"/>
</dbReference>
<evidence type="ECO:0000256" key="5">
    <source>
        <dbReference type="ARBA" id="ARBA00023014"/>
    </source>
</evidence>